<dbReference type="Gene3D" id="3.30.700.10">
    <property type="entry name" value="Glycoprotein, Type 4 Pilin"/>
    <property type="match status" value="1"/>
</dbReference>
<evidence type="ECO:0000256" key="5">
    <source>
        <dbReference type="ARBA" id="ARBA00023136"/>
    </source>
</evidence>
<evidence type="ECO:0000256" key="6">
    <source>
        <dbReference type="SAM" id="Phobius"/>
    </source>
</evidence>
<comment type="caution">
    <text evidence="7">The sequence shown here is derived from an EMBL/GenBank/DDBJ whole genome shotgun (WGS) entry which is preliminary data.</text>
</comment>
<keyword evidence="4 6" id="KW-1133">Transmembrane helix</keyword>
<dbReference type="NCBIfam" id="TIGR02532">
    <property type="entry name" value="IV_pilin_GFxxxE"/>
    <property type="match status" value="1"/>
</dbReference>
<dbReference type="SUPFAM" id="SSF54523">
    <property type="entry name" value="Pili subunits"/>
    <property type="match status" value="1"/>
</dbReference>
<evidence type="ECO:0000256" key="4">
    <source>
        <dbReference type="ARBA" id="ARBA00022989"/>
    </source>
</evidence>
<evidence type="ECO:0000313" key="7">
    <source>
        <dbReference type="EMBL" id="PAX60672.1"/>
    </source>
</evidence>
<dbReference type="GO" id="GO:0016020">
    <property type="term" value="C:membrane"/>
    <property type="evidence" value="ECO:0007669"/>
    <property type="project" value="UniProtKB-SubCell"/>
</dbReference>
<dbReference type="InterPro" id="IPR045584">
    <property type="entry name" value="Pilin-like"/>
</dbReference>
<evidence type="ECO:0000256" key="1">
    <source>
        <dbReference type="ARBA" id="ARBA00004167"/>
    </source>
</evidence>
<dbReference type="OrthoDB" id="468456at2"/>
<evidence type="ECO:0000256" key="2">
    <source>
        <dbReference type="ARBA" id="ARBA00022481"/>
    </source>
</evidence>
<dbReference type="PANTHER" id="PTHR30093">
    <property type="entry name" value="GENERAL SECRETION PATHWAY PROTEIN G"/>
    <property type="match status" value="1"/>
</dbReference>
<dbReference type="PROSITE" id="PS00409">
    <property type="entry name" value="PROKAR_NTER_METHYL"/>
    <property type="match status" value="1"/>
</dbReference>
<gene>
    <name evidence="7" type="ORF">CK510_00685</name>
</gene>
<keyword evidence="5 6" id="KW-0472">Membrane</keyword>
<dbReference type="RefSeq" id="WP_095719841.1">
    <property type="nucleotide sequence ID" value="NZ_NTFS01000003.1"/>
</dbReference>
<proteinExistence type="predicted"/>
<dbReference type="AlphaFoldDB" id="A0A2A2TQF7"/>
<keyword evidence="3 6" id="KW-0812">Transmembrane</keyword>
<dbReference type="Proteomes" id="UP000218238">
    <property type="component" value="Unassembled WGS sequence"/>
</dbReference>
<dbReference type="InterPro" id="IPR012902">
    <property type="entry name" value="N_methyl_site"/>
</dbReference>
<dbReference type="PANTHER" id="PTHR30093:SF44">
    <property type="entry name" value="TYPE II SECRETION SYSTEM CORE PROTEIN G"/>
    <property type="match status" value="1"/>
</dbReference>
<evidence type="ECO:0000256" key="3">
    <source>
        <dbReference type="ARBA" id="ARBA00022692"/>
    </source>
</evidence>
<organism evidence="7 8">
    <name type="scientific">Brunnivagina elsteri CCALA 953</name>
    <dbReference type="NCBI Taxonomy" id="987040"/>
    <lineage>
        <taxon>Bacteria</taxon>
        <taxon>Bacillati</taxon>
        <taxon>Cyanobacteriota</taxon>
        <taxon>Cyanophyceae</taxon>
        <taxon>Nostocales</taxon>
        <taxon>Calotrichaceae</taxon>
        <taxon>Brunnivagina</taxon>
    </lineage>
</organism>
<feature type="transmembrane region" description="Helical" evidence="6">
    <location>
        <begin position="12"/>
        <end position="38"/>
    </location>
</feature>
<dbReference type="EMBL" id="NTFS01000003">
    <property type="protein sequence ID" value="PAX60672.1"/>
    <property type="molecule type" value="Genomic_DNA"/>
</dbReference>
<name>A0A2A2TQF7_9CYAN</name>
<dbReference type="Pfam" id="PF07963">
    <property type="entry name" value="N_methyl"/>
    <property type="match status" value="1"/>
</dbReference>
<evidence type="ECO:0000313" key="8">
    <source>
        <dbReference type="Proteomes" id="UP000218238"/>
    </source>
</evidence>
<comment type="subcellular location">
    <subcellularLocation>
        <location evidence="1">Membrane</location>
        <topology evidence="1">Single-pass membrane protein</topology>
    </subcellularLocation>
</comment>
<keyword evidence="2" id="KW-0488">Methylation</keyword>
<accession>A0A2A2TQF7</accession>
<reference evidence="7 8" key="1">
    <citation type="submission" date="2017-08" db="EMBL/GenBank/DDBJ databases">
        <title>Draft genome sequence of filamentous cyanobacterium Calothrix elsteri CCALA 953.</title>
        <authorList>
            <person name="Gagunashvili A.N."/>
            <person name="Elster J."/>
            <person name="Andresson O.S."/>
        </authorList>
    </citation>
    <scope>NUCLEOTIDE SEQUENCE [LARGE SCALE GENOMIC DNA]</scope>
    <source>
        <strain evidence="7 8">CCALA 953</strain>
    </source>
</reference>
<keyword evidence="8" id="KW-1185">Reference proteome</keyword>
<protein>
    <submittedName>
        <fullName evidence="7">Prepilin-type cleavage/methylation domain-containing protein</fullName>
    </submittedName>
</protein>
<sequence>MLKKINKNSSSSGFTLIETLVVVLIIGILAAIASPSWLQFINTRRLNTAQDQAYQAIRQAQSQAKKAKVTWQTSFRKQNNLVQWAVHPANQPVADGLWNTLDSNIDIDIGETTLRKNQSDVYQVQFDYQGNVIPQLGRITLKNFSNSTQAASTGIPKRCVIVSTILGAMRTAKDRNQPDENGKYCY</sequence>